<evidence type="ECO:0000313" key="1">
    <source>
        <dbReference type="EMBL" id="KYM93073.1"/>
    </source>
</evidence>
<dbReference type="AlphaFoldDB" id="A0A195BYR8"/>
<gene>
    <name evidence="1" type="ORF">ALC53_00305</name>
</gene>
<evidence type="ECO:0000313" key="2">
    <source>
        <dbReference type="Proteomes" id="UP000078540"/>
    </source>
</evidence>
<proteinExistence type="predicted"/>
<reference evidence="1 2" key="1">
    <citation type="submission" date="2015-09" db="EMBL/GenBank/DDBJ databases">
        <title>Atta colombica WGS genome.</title>
        <authorList>
            <person name="Nygaard S."/>
            <person name="Hu H."/>
            <person name="Boomsma J."/>
            <person name="Zhang G."/>
        </authorList>
    </citation>
    <scope>NUCLEOTIDE SEQUENCE [LARGE SCALE GENOMIC DNA]</scope>
    <source>
        <strain evidence="1">Treedump-2</strain>
        <tissue evidence="1">Whole body</tissue>
    </source>
</reference>
<protein>
    <submittedName>
        <fullName evidence="1">Uncharacterized protein</fullName>
    </submittedName>
</protein>
<sequence>MHRFVGTSESAVDCGGSIKPVFSPTRFKDIALAADVVIDRLSVILDRPAILLCSCFRPSRVCLVESGSIDNLSDDLFLSASATFARADSFGGKLGGRLEIDACAASNLNARSLSLSSRRADGLDFLASPRPFDANIPLSPDFEILGLSRPRLKSVTPELVFGEPEALEDELFDKGFPPTPPVADAVIPAPVPVFVAPEEEIADFIPAAANIIFVGSIFCVACNVCGFFDAGPEFTPGLRPVCVFGEPLLPVITLLDDDDDDDEEATDDKELEDEVAAIDPDDDSFKLAACLESLVRVLLIVIFIPSELCFTMYSPGFFVSMDAFLVTQDFPPSPIVFPPLDDDEPLPPIFFSFCPALLIPPVLLRPEDPLPFTLPPPFPQASVSRTFAISCLLGCNRRFACCIDLTRWWSTSARSLQRRDLDELTDDVRLSLSPRPEESLLEDEEEDLTLDGVVAESEELLLLLLLDGEFAADFKADILGLPLLAAELPCFGDEVLPCFGLALAGTGTDTATDGTLPTVLGTVDTDSDIGTDIGTTETFGALRVLWTLNWFTTSCCCRLTGLQVSKFEKSIPLVKLVAEVGVDVLVSARFSRLVGVPNGVEFSELELSSRISVAVLLSPPSLFRLGLRQSPSVPVFLLRVFLPRSFVFELLVREFFACPSNAPSCNGFNIEVEVLFVPVVLIVIVVVSDWPEYDGKPILFSVPASKKDCCCCCCCCCNSLRFADNCCCCVCLPPIHPLLPLFKPGSCFIFVSPFVKSGIPDAVPDAFCPLPLLLPLPLVKLFITAGKERPSQIFNSIRIVNGMLRQRCSTLPLRSDVCSTFVVILMPYNRHLSIDMSVKSSSAVAIVSSYGCSTLTLMCCHERALTSSMVVCSGS</sequence>
<accession>A0A195BYR8</accession>
<name>A0A195BYR8_9HYME</name>
<dbReference type="Proteomes" id="UP000078540">
    <property type="component" value="Unassembled WGS sequence"/>
</dbReference>
<dbReference type="EMBL" id="KQ976395">
    <property type="protein sequence ID" value="KYM93073.1"/>
    <property type="molecule type" value="Genomic_DNA"/>
</dbReference>
<keyword evidence="2" id="KW-1185">Reference proteome</keyword>
<organism evidence="1 2">
    <name type="scientific">Atta colombica</name>
    <dbReference type="NCBI Taxonomy" id="520822"/>
    <lineage>
        <taxon>Eukaryota</taxon>
        <taxon>Metazoa</taxon>
        <taxon>Ecdysozoa</taxon>
        <taxon>Arthropoda</taxon>
        <taxon>Hexapoda</taxon>
        <taxon>Insecta</taxon>
        <taxon>Pterygota</taxon>
        <taxon>Neoptera</taxon>
        <taxon>Endopterygota</taxon>
        <taxon>Hymenoptera</taxon>
        <taxon>Apocrita</taxon>
        <taxon>Aculeata</taxon>
        <taxon>Formicoidea</taxon>
        <taxon>Formicidae</taxon>
        <taxon>Myrmicinae</taxon>
        <taxon>Atta</taxon>
    </lineage>
</organism>